<dbReference type="EMBL" id="FQWZ01000002">
    <property type="protein sequence ID" value="SHG62345.1"/>
    <property type="molecule type" value="Genomic_DNA"/>
</dbReference>
<gene>
    <name evidence="1" type="ORF">SAMN04488068_0808</name>
</gene>
<dbReference type="PANTHER" id="PTHR33361">
    <property type="entry name" value="GLR0591 PROTEIN"/>
    <property type="match status" value="1"/>
</dbReference>
<dbReference type="InterPro" id="IPR010281">
    <property type="entry name" value="DUF885"/>
</dbReference>
<dbReference type="OrthoDB" id="9769898at2"/>
<keyword evidence="2" id="KW-1185">Reference proteome</keyword>
<accession>A0A1M5LBM7</accession>
<dbReference type="PANTHER" id="PTHR33361:SF2">
    <property type="entry name" value="DUF885 DOMAIN-CONTAINING PROTEIN"/>
    <property type="match status" value="1"/>
</dbReference>
<evidence type="ECO:0000313" key="2">
    <source>
        <dbReference type="Proteomes" id="UP000199758"/>
    </source>
</evidence>
<reference evidence="1 2" key="1">
    <citation type="submission" date="2016-11" db="EMBL/GenBank/DDBJ databases">
        <authorList>
            <person name="Jaros S."/>
            <person name="Januszkiewicz K."/>
            <person name="Wedrychowicz H."/>
        </authorList>
    </citation>
    <scope>NUCLEOTIDE SEQUENCE [LARGE SCALE GENOMIC DNA]</scope>
    <source>
        <strain evidence="1 2">CGMCC 1.7049</strain>
    </source>
</reference>
<organism evidence="1 2">
    <name type="scientific">Hydrocarboniphaga daqingensis</name>
    <dbReference type="NCBI Taxonomy" id="490188"/>
    <lineage>
        <taxon>Bacteria</taxon>
        <taxon>Pseudomonadati</taxon>
        <taxon>Pseudomonadota</taxon>
        <taxon>Gammaproteobacteria</taxon>
        <taxon>Nevskiales</taxon>
        <taxon>Nevskiaceae</taxon>
        <taxon>Hydrocarboniphaga</taxon>
    </lineage>
</organism>
<proteinExistence type="predicted"/>
<sequence length="606" mass="68615">MPAPVKWAAAVFVLLLWVGAGLAAHTWFAKPLRFSWFLDRVLLQHTLDDPELLTSLRLLEPLGIDGHNGRLTDLSVEHAEQMAVHWQRDLDTLHAYDRNALSAAEQLAYDVMDDFVGGMVQGRPWMFHDYPVNPLAGVQSELPTLMATQQQVETPHEAEQYLQRLEAYGDKFQQLLQGLRLREERGIIPPAFVVQKSLQQMRAFSATPAQQNLLYVALADKLAASGRFDDEQRSRVLMRAEERIESDVYPAYDRLIAYFERLQLKAQRNDGVWALPDGDAYYAYQVRRNTTTDLTPEELHQLGVAEVARIESEMDAILRQQGYVDGSVGARMAALGTEPRFLYDDTEAGRAAVLADFQKIINEAIAAAPLAFNRVPASRVEVRRVPEFKQASSPGAYYDPAPLDGSRPGTFWVNLRDMRQIKRFAMRTLAYHEAVPGHHFQIAIARELDDVSTVQRVLPFTAYVEGWALYAEQLAQQIGLESDPFDNLGRLRDEQFRAVRLVVDTGLHHRRWTREQAIAYMIDKTGMSDGDVVAEVERYLIDPGQALAYKTGMLKILELRRRAESILGDRFDLKAFHDQVLNAGALPLGVLEARIDRWIEAGRAPR</sequence>
<protein>
    <submittedName>
        <fullName evidence="1">Uncharacterized conserved protein, DUF885 familyt</fullName>
    </submittedName>
</protein>
<name>A0A1M5LBM7_9GAMM</name>
<dbReference type="AlphaFoldDB" id="A0A1M5LBM7"/>
<dbReference type="Proteomes" id="UP000199758">
    <property type="component" value="Unassembled WGS sequence"/>
</dbReference>
<dbReference type="STRING" id="490188.SAMN04488068_0808"/>
<dbReference type="Pfam" id="PF05960">
    <property type="entry name" value="DUF885"/>
    <property type="match status" value="1"/>
</dbReference>
<evidence type="ECO:0000313" key="1">
    <source>
        <dbReference type="EMBL" id="SHG62345.1"/>
    </source>
</evidence>